<dbReference type="EMBL" id="SRLC01000003">
    <property type="protein sequence ID" value="TGE20705.1"/>
    <property type="molecule type" value="Genomic_DNA"/>
</dbReference>
<evidence type="ECO:0000256" key="1">
    <source>
        <dbReference type="SAM" id="MobiDB-lite"/>
    </source>
</evidence>
<gene>
    <name evidence="3" type="ORF">E5K00_22215</name>
</gene>
<accession>A0A4Z0PT92</accession>
<evidence type="ECO:0000256" key="2">
    <source>
        <dbReference type="SAM" id="Phobius"/>
    </source>
</evidence>
<proteinExistence type="predicted"/>
<feature type="transmembrane region" description="Helical" evidence="2">
    <location>
        <begin position="44"/>
        <end position="60"/>
    </location>
</feature>
<dbReference type="OrthoDB" id="886983at2"/>
<comment type="caution">
    <text evidence="3">The sequence shown here is derived from an EMBL/GenBank/DDBJ whole genome shotgun (WGS) entry which is preliminary data.</text>
</comment>
<keyword evidence="2" id="KW-0812">Transmembrane</keyword>
<name>A0A4Z0PT92_9BACT</name>
<feature type="transmembrane region" description="Helical" evidence="2">
    <location>
        <begin position="12"/>
        <end position="29"/>
    </location>
</feature>
<evidence type="ECO:0000313" key="3">
    <source>
        <dbReference type="EMBL" id="TGE20705.1"/>
    </source>
</evidence>
<organism evidence="3 4">
    <name type="scientific">Hymenobacter aquaticus</name>
    <dbReference type="NCBI Taxonomy" id="1867101"/>
    <lineage>
        <taxon>Bacteria</taxon>
        <taxon>Pseudomonadati</taxon>
        <taxon>Bacteroidota</taxon>
        <taxon>Cytophagia</taxon>
        <taxon>Cytophagales</taxon>
        <taxon>Hymenobacteraceae</taxon>
        <taxon>Hymenobacter</taxon>
    </lineage>
</organism>
<keyword evidence="4" id="KW-1185">Reference proteome</keyword>
<keyword evidence="2" id="KW-0472">Membrane</keyword>
<keyword evidence="2" id="KW-1133">Transmembrane helix</keyword>
<dbReference type="AlphaFoldDB" id="A0A4Z0PT92"/>
<evidence type="ECO:0000313" key="4">
    <source>
        <dbReference type="Proteomes" id="UP000297549"/>
    </source>
</evidence>
<dbReference type="RefSeq" id="WP_135465503.1">
    <property type="nucleotide sequence ID" value="NZ_SRLC01000003.1"/>
</dbReference>
<protein>
    <submittedName>
        <fullName evidence="3">Uncharacterized protein</fullName>
    </submittedName>
</protein>
<sequence>MRIDQSMGRTILFSLGVVTFVIGVYQTLVENNPKVPAESLQRNYWLFMLSLGCIMYYRYLKQREKEARFLADPKNAPRPLPKTPAKLGKPQPRKKPRK</sequence>
<reference evidence="3 4" key="1">
    <citation type="submission" date="2019-04" db="EMBL/GenBank/DDBJ databases">
        <authorList>
            <person name="Feng G."/>
            <person name="Zhang J."/>
            <person name="Zhu H."/>
        </authorList>
    </citation>
    <scope>NUCLEOTIDE SEQUENCE [LARGE SCALE GENOMIC DNA]</scope>
    <source>
        <strain evidence="3 4">JCM 31653</strain>
    </source>
</reference>
<dbReference type="Proteomes" id="UP000297549">
    <property type="component" value="Unassembled WGS sequence"/>
</dbReference>
<feature type="region of interest" description="Disordered" evidence="1">
    <location>
        <begin position="70"/>
        <end position="98"/>
    </location>
</feature>